<dbReference type="GO" id="GO:0005524">
    <property type="term" value="F:ATP binding"/>
    <property type="evidence" value="ECO:0007669"/>
    <property type="project" value="UniProtKB-KW"/>
</dbReference>
<evidence type="ECO:0000256" key="1">
    <source>
        <dbReference type="ARBA" id="ARBA00022598"/>
    </source>
</evidence>
<evidence type="ECO:0000313" key="9">
    <source>
        <dbReference type="EMBL" id="PXW50306.1"/>
    </source>
</evidence>
<keyword evidence="1 7" id="KW-0436">Ligase</keyword>
<protein>
    <submittedName>
        <fullName evidence="9">Glutamyl-Q tRNA(Asp) synthetase</fullName>
    </submittedName>
</protein>
<dbReference type="InterPro" id="IPR000924">
    <property type="entry name" value="Glu/Gln-tRNA-synth"/>
</dbReference>
<keyword evidence="5 7" id="KW-0067">ATP-binding</keyword>
<evidence type="ECO:0000256" key="5">
    <source>
        <dbReference type="ARBA" id="ARBA00022840"/>
    </source>
</evidence>
<name>A0A2V3U199_9HYPH</name>
<dbReference type="Gene3D" id="3.40.50.620">
    <property type="entry name" value="HUPs"/>
    <property type="match status" value="1"/>
</dbReference>
<dbReference type="NCBIfam" id="NF004315">
    <property type="entry name" value="PRK05710.1-4"/>
    <property type="match status" value="1"/>
</dbReference>
<keyword evidence="7" id="KW-0648">Protein biosynthesis</keyword>
<gene>
    <name evidence="9" type="ORF">C7450_1284</name>
</gene>
<evidence type="ECO:0000256" key="7">
    <source>
        <dbReference type="RuleBase" id="RU363037"/>
    </source>
</evidence>
<accession>A0A2V3U199</accession>
<keyword evidence="6 7" id="KW-0030">Aminoacyl-tRNA synthetase</keyword>
<dbReference type="InterPro" id="IPR014729">
    <property type="entry name" value="Rossmann-like_a/b/a_fold"/>
</dbReference>
<keyword evidence="2" id="KW-0479">Metal-binding</keyword>
<dbReference type="SUPFAM" id="SSF52374">
    <property type="entry name" value="Nucleotidylyl transferase"/>
    <property type="match status" value="1"/>
</dbReference>
<reference evidence="9 10" key="1">
    <citation type="submission" date="2018-05" db="EMBL/GenBank/DDBJ databases">
        <title>Genomic Encyclopedia of Type Strains, Phase IV (KMG-IV): sequencing the most valuable type-strain genomes for metagenomic binning, comparative biology and taxonomic classification.</title>
        <authorList>
            <person name="Goeker M."/>
        </authorList>
    </citation>
    <scope>NUCLEOTIDE SEQUENCE [LARGE SCALE GENOMIC DNA]</scope>
    <source>
        <strain evidence="9 10">DSM 6462</strain>
    </source>
</reference>
<evidence type="ECO:0000313" key="10">
    <source>
        <dbReference type="Proteomes" id="UP000248021"/>
    </source>
</evidence>
<comment type="caution">
    <text evidence="9">The sequence shown here is derived from an EMBL/GenBank/DDBJ whole genome shotgun (WGS) entry which is preliminary data.</text>
</comment>
<dbReference type="PROSITE" id="PS00178">
    <property type="entry name" value="AA_TRNA_LIGASE_I"/>
    <property type="match status" value="1"/>
</dbReference>
<dbReference type="InterPro" id="IPR049940">
    <property type="entry name" value="GluQ/Sye"/>
</dbReference>
<keyword evidence="10" id="KW-1185">Reference proteome</keyword>
<dbReference type="GO" id="GO:0006424">
    <property type="term" value="P:glutamyl-tRNA aminoacylation"/>
    <property type="evidence" value="ECO:0007669"/>
    <property type="project" value="TreeGrafter"/>
</dbReference>
<proteinExistence type="inferred from homology"/>
<dbReference type="PRINTS" id="PR00987">
    <property type="entry name" value="TRNASYNTHGLU"/>
</dbReference>
<dbReference type="InterPro" id="IPR001412">
    <property type="entry name" value="aa-tRNA-synth_I_CS"/>
</dbReference>
<dbReference type="Proteomes" id="UP000248021">
    <property type="component" value="Unassembled WGS sequence"/>
</dbReference>
<sequence>MDTAPSERAIQPVFRFAPSPNGYLHLGHAYSALLNEALAAAAGGLWLLRIEDIDTTRCRPAFEQAIYEDLAWLGLSWPEPVLRQSTEQAAYRDALARLDAMGLLYPCAASRQDIAAAVARREEGGAVWPRDPDGAPRHPGLVERLSRTEAEALRSRGEPLAWRLDMERALARIAADDSPLVWTRFTAGGELSTVAAQPERWGDVVLARKDIGTSYHLSVVVDDARQGVTHVVRGKDLEPATDLHCLLQRLLGLPTPRYLHHDLIQDQAGEKLAKSRGSTALRDLRAEGLTPEDLRARLGFAPRHS</sequence>
<dbReference type="EMBL" id="QJJK01000028">
    <property type="protein sequence ID" value="PXW50306.1"/>
    <property type="molecule type" value="Genomic_DNA"/>
</dbReference>
<dbReference type="AlphaFoldDB" id="A0A2V3U199"/>
<dbReference type="GO" id="GO:0004818">
    <property type="term" value="F:glutamate-tRNA ligase activity"/>
    <property type="evidence" value="ECO:0007669"/>
    <property type="project" value="TreeGrafter"/>
</dbReference>
<evidence type="ECO:0000256" key="4">
    <source>
        <dbReference type="ARBA" id="ARBA00022833"/>
    </source>
</evidence>
<evidence type="ECO:0000259" key="8">
    <source>
        <dbReference type="Pfam" id="PF00749"/>
    </source>
</evidence>
<evidence type="ECO:0000256" key="2">
    <source>
        <dbReference type="ARBA" id="ARBA00022723"/>
    </source>
</evidence>
<keyword evidence="3 7" id="KW-0547">Nucleotide-binding</keyword>
<dbReference type="PANTHER" id="PTHR43311:SF1">
    <property type="entry name" value="GLUTAMYL-Q TRNA(ASP) SYNTHETASE"/>
    <property type="match status" value="1"/>
</dbReference>
<evidence type="ECO:0000256" key="6">
    <source>
        <dbReference type="ARBA" id="ARBA00023146"/>
    </source>
</evidence>
<dbReference type="Pfam" id="PF00749">
    <property type="entry name" value="tRNA-synt_1c"/>
    <property type="match status" value="1"/>
</dbReference>
<keyword evidence="4" id="KW-0862">Zinc</keyword>
<organism evidence="9 10">
    <name type="scientific">Chelatococcus asaccharovorans</name>
    <dbReference type="NCBI Taxonomy" id="28210"/>
    <lineage>
        <taxon>Bacteria</taxon>
        <taxon>Pseudomonadati</taxon>
        <taxon>Pseudomonadota</taxon>
        <taxon>Alphaproteobacteria</taxon>
        <taxon>Hyphomicrobiales</taxon>
        <taxon>Chelatococcaceae</taxon>
        <taxon>Chelatococcus</taxon>
    </lineage>
</organism>
<dbReference type="GO" id="GO:0005829">
    <property type="term" value="C:cytosol"/>
    <property type="evidence" value="ECO:0007669"/>
    <property type="project" value="TreeGrafter"/>
</dbReference>
<feature type="domain" description="Glutamyl/glutaminyl-tRNA synthetase class Ib catalytic" evidence="8">
    <location>
        <begin position="14"/>
        <end position="295"/>
    </location>
</feature>
<evidence type="ECO:0000256" key="3">
    <source>
        <dbReference type="ARBA" id="ARBA00022741"/>
    </source>
</evidence>
<dbReference type="InterPro" id="IPR020058">
    <property type="entry name" value="Glu/Gln-tRNA-synth_Ib_cat-dom"/>
</dbReference>
<dbReference type="PANTHER" id="PTHR43311">
    <property type="entry name" value="GLUTAMATE--TRNA LIGASE"/>
    <property type="match status" value="1"/>
</dbReference>
<comment type="similarity">
    <text evidence="7">Belongs to the class-I aminoacyl-tRNA synthetase family.</text>
</comment>